<protein>
    <submittedName>
        <fullName evidence="6">Blue-light photoreceptor</fullName>
    </submittedName>
</protein>
<accession>A0A1Q9CJ02</accession>
<dbReference type="OrthoDB" id="447251at2759"/>
<dbReference type="PRINTS" id="PR00219">
    <property type="entry name" value="SYNAPTOBREVN"/>
</dbReference>
<evidence type="ECO:0000256" key="2">
    <source>
        <dbReference type="SAM" id="MobiDB-lite"/>
    </source>
</evidence>
<dbReference type="InterPro" id="IPR042855">
    <property type="entry name" value="V_SNARE_CC"/>
</dbReference>
<feature type="domain" description="V-SNARE coiled-coil homology" evidence="5">
    <location>
        <begin position="670"/>
        <end position="730"/>
    </location>
</feature>
<evidence type="ECO:0000259" key="5">
    <source>
        <dbReference type="PROSITE" id="PS50892"/>
    </source>
</evidence>
<dbReference type="Gene3D" id="1.20.5.110">
    <property type="match status" value="1"/>
</dbReference>
<feature type="transmembrane region" description="Helical" evidence="3">
    <location>
        <begin position="758"/>
        <end position="777"/>
    </location>
</feature>
<feature type="chain" id="PRO_5012209521" evidence="4">
    <location>
        <begin position="22"/>
        <end position="1549"/>
    </location>
</feature>
<dbReference type="GO" id="GO:0016020">
    <property type="term" value="C:membrane"/>
    <property type="evidence" value="ECO:0007669"/>
    <property type="project" value="InterPro"/>
</dbReference>
<keyword evidence="3" id="KW-0812">Transmembrane</keyword>
<dbReference type="SUPFAM" id="SSF58038">
    <property type="entry name" value="SNARE fusion complex"/>
    <property type="match status" value="1"/>
</dbReference>
<feature type="compositionally biased region" description="Basic and acidic residues" evidence="2">
    <location>
        <begin position="29"/>
        <end position="42"/>
    </location>
</feature>
<dbReference type="Pfam" id="PF00957">
    <property type="entry name" value="Synaptobrevin"/>
    <property type="match status" value="1"/>
</dbReference>
<dbReference type="GO" id="GO:0016192">
    <property type="term" value="P:vesicle-mediated transport"/>
    <property type="evidence" value="ECO:0007669"/>
    <property type="project" value="InterPro"/>
</dbReference>
<dbReference type="Pfam" id="PF13426">
    <property type="entry name" value="PAS_9"/>
    <property type="match status" value="1"/>
</dbReference>
<feature type="region of interest" description="Disordered" evidence="2">
    <location>
        <begin position="16"/>
        <end position="92"/>
    </location>
</feature>
<evidence type="ECO:0000256" key="3">
    <source>
        <dbReference type="SAM" id="Phobius"/>
    </source>
</evidence>
<dbReference type="InterPro" id="IPR022086">
    <property type="entry name" value="IMCp"/>
</dbReference>
<keyword evidence="7" id="KW-1185">Reference proteome</keyword>
<dbReference type="SUPFAM" id="SSF55785">
    <property type="entry name" value="PYP-like sensor domain (PAS domain)"/>
    <property type="match status" value="1"/>
</dbReference>
<evidence type="ECO:0000256" key="4">
    <source>
        <dbReference type="SAM" id="SignalP"/>
    </source>
</evidence>
<keyword evidence="1" id="KW-0175">Coiled coil</keyword>
<keyword evidence="3" id="KW-1133">Transmembrane helix</keyword>
<dbReference type="InterPro" id="IPR000014">
    <property type="entry name" value="PAS"/>
</dbReference>
<gene>
    <name evidence="6" type="ORF">AK812_SmicGene36391</name>
</gene>
<evidence type="ECO:0000313" key="7">
    <source>
        <dbReference type="Proteomes" id="UP000186817"/>
    </source>
</evidence>
<dbReference type="Pfam" id="PF12314">
    <property type="entry name" value="IMCp"/>
    <property type="match status" value="2"/>
</dbReference>
<name>A0A1Q9CJ02_SYMMI</name>
<evidence type="ECO:0000256" key="1">
    <source>
        <dbReference type="PROSITE-ProRule" id="PRU00290"/>
    </source>
</evidence>
<sequence>MPLFELAAASLLVAGAKLADSDSPMASSEARETWEAWAKEAAEEASSPRQERQERQERHEVQGTERRRELDADALPQTARTARAPDALPDAEEEEWVMLEPAKGFADERWEMPHLLSLTPPDASHAICDACQDSDTLKQLHAELNKLRGQGKSDSGSITCCFQGDESGSGAAFQLARAFEKGLPQKKGSLETEALKASESQAGADEELASSPSRRMRQEALCNAFFMQRREERPEEGQLERDPVPPQRLGISTAVVRHICERSGKLDRGDKLCFGASVISSKPRCAMAATAESRSYGRSMAKAMAHFKDSNFSGFCEALAVGSLQDASISVTLAQPEEPDCPLVGVSKGFQLLTGYARDEVLGRNCRFLNRGCVVPKEDPGEWESHAPRGAASAASFAGLLQNRRKNGEAFLNYLCIKTLRVGSLFYFLGFQVDMTHRSDSEHVQNLVQLEMDAIVSTILYAQEDVLSRLQVVEDFDQKAWLLRKEYDHANFASLEHDERMLTKNTFLEVQADEDERPLRRSVSDSIFEEGSNTSEEAFTKTLKILKDQADWLHEKATVKDEPKLEEKTENTKLPSVGSQFHPDRCTPCSFHCYSLRGCLHGEACEFCHLEHLRRPKPKKRGRKKPEEVSAGGSEGREVITQLRLDLVLCIRRPVSSMPVVEDGADGASRTQSVQDQVQGAMAVMQDNMRAMAERDSQLNQLEARTNDLQGASKAFSSGAKRLQRHYQWQRYKFYFAIGAVVVLVVALILLPSQYKVPFFAVSAVLLGALALIQAALGSTREPPEPEDAQVELGESLTRDGRDGMDQQARYPQLPLWSEEALQAVMQAWAPRTPQGPCIGPQGHCPPGHIPITAGLKQGMPRIPVVPAPAAWAGGALRSQMAQLPKAAAPGVGPACPFCGNIYAQDARFCRKCGQPRAEVKPSVPPVPGFLASSCGQGFQAGQREVGLRRFPSAPNVQARGLSFTPSPVSAAAGSNWREQVVREASAPAPQASACPFLGAMLPLPAVPQVKEIVEVASTAATTQPEDSMKQFQVVIREKPVSQQVEKVVEVPQVSVSDSTIEVPVSLVQEKVVEVPEVQYVELLKQVPKVQYQERLLQVEKLVAEGRTLEVEVPVEVQQERLVEVSQAQPLEICREVAKVQRQSLAKHFAKPVVQWKESLREVPQTTIREQIQEVPTARIVELLREVPKPEIQKVEKPVEVPSIQLTERIVEVPSVELRETASEVAARVEVREVVRQVPKVEVQFVEKKIPKPVIQYVEKTVEVPHVVYEERIVEVPEIEVKELIRQVPVPVIQYVEKRVPKCSVRLLEKLQEVPQAFQEERAVEVQQAVGVDLEVHVPKVSYTEVEKEVAAVTLQPREKVVEVPVILREERLVEVPKVQAVPVVTQHLRPAVEFVEKPVAVAEISLEERQVQAKPTVLIEEELLEIPQQQLVEVTRQELQPVLEEVVKEVPKYRVEYLEKVVEVQSQVLPQDGDGAAEAAASKGPGRVVHVSTIAALKAADSPLRDSSSRSLSLSRTVTLDEESCPSCGRARVTGSRFCHACGHRFES</sequence>
<comment type="caution">
    <text evidence="6">The sequence shown here is derived from an EMBL/GenBank/DDBJ whole genome shotgun (WGS) entry which is preliminary data.</text>
</comment>
<reference evidence="6 7" key="1">
    <citation type="submission" date="2016-02" db="EMBL/GenBank/DDBJ databases">
        <title>Genome analysis of coral dinoflagellate symbionts highlights evolutionary adaptations to a symbiotic lifestyle.</title>
        <authorList>
            <person name="Aranda M."/>
            <person name="Li Y."/>
            <person name="Liew Y.J."/>
            <person name="Baumgarten S."/>
            <person name="Simakov O."/>
            <person name="Wilson M."/>
            <person name="Piel J."/>
            <person name="Ashoor H."/>
            <person name="Bougouffa S."/>
            <person name="Bajic V.B."/>
            <person name="Ryu T."/>
            <person name="Ravasi T."/>
            <person name="Bayer T."/>
            <person name="Micklem G."/>
            <person name="Kim H."/>
            <person name="Bhak J."/>
            <person name="Lajeunesse T.C."/>
            <person name="Voolstra C.R."/>
        </authorList>
    </citation>
    <scope>NUCLEOTIDE SEQUENCE [LARGE SCALE GENOMIC DNA]</scope>
    <source>
        <strain evidence="6 7">CCMP2467</strain>
    </source>
</reference>
<evidence type="ECO:0000313" key="6">
    <source>
        <dbReference type="EMBL" id="OLP82910.1"/>
    </source>
</evidence>
<keyword evidence="3" id="KW-0472">Membrane</keyword>
<feature type="transmembrane region" description="Helical" evidence="3">
    <location>
        <begin position="732"/>
        <end position="751"/>
    </location>
</feature>
<keyword evidence="6" id="KW-0675">Receptor</keyword>
<organism evidence="6 7">
    <name type="scientific">Symbiodinium microadriaticum</name>
    <name type="common">Dinoflagellate</name>
    <name type="synonym">Zooxanthella microadriatica</name>
    <dbReference type="NCBI Taxonomy" id="2951"/>
    <lineage>
        <taxon>Eukaryota</taxon>
        <taxon>Sar</taxon>
        <taxon>Alveolata</taxon>
        <taxon>Dinophyceae</taxon>
        <taxon>Suessiales</taxon>
        <taxon>Symbiodiniaceae</taxon>
        <taxon>Symbiodinium</taxon>
    </lineage>
</organism>
<keyword evidence="4" id="KW-0732">Signal</keyword>
<feature type="compositionally biased region" description="Basic and acidic residues" evidence="2">
    <location>
        <begin position="49"/>
        <end position="71"/>
    </location>
</feature>
<feature type="region of interest" description="Disordered" evidence="2">
    <location>
        <begin position="194"/>
        <end position="214"/>
    </location>
</feature>
<dbReference type="InterPro" id="IPR001388">
    <property type="entry name" value="Synaptobrevin-like"/>
</dbReference>
<dbReference type="InterPro" id="IPR035965">
    <property type="entry name" value="PAS-like_dom_sf"/>
</dbReference>
<dbReference type="PROSITE" id="PS50892">
    <property type="entry name" value="V_SNARE"/>
    <property type="match status" value="1"/>
</dbReference>
<dbReference type="InterPro" id="IPR016444">
    <property type="entry name" value="Synaptobrevin/VAMP"/>
</dbReference>
<dbReference type="EMBL" id="LSRX01001156">
    <property type="protein sequence ID" value="OLP82910.1"/>
    <property type="molecule type" value="Genomic_DNA"/>
</dbReference>
<proteinExistence type="predicted"/>
<feature type="signal peptide" evidence="4">
    <location>
        <begin position="1"/>
        <end position="21"/>
    </location>
</feature>
<dbReference type="PANTHER" id="PTHR45701">
    <property type="entry name" value="SYNAPTOBREVIN FAMILY MEMBER"/>
    <property type="match status" value="1"/>
</dbReference>
<dbReference type="Proteomes" id="UP000186817">
    <property type="component" value="Unassembled WGS sequence"/>
</dbReference>
<dbReference type="Gene3D" id="3.30.450.20">
    <property type="entry name" value="PAS domain"/>
    <property type="match status" value="1"/>
</dbReference>